<name>A0A9P4IMT3_9PEZI</name>
<reference evidence="2" key="1">
    <citation type="journal article" date="2020" name="Stud. Mycol.">
        <title>101 Dothideomycetes genomes: a test case for predicting lifestyles and emergence of pathogens.</title>
        <authorList>
            <person name="Haridas S."/>
            <person name="Albert R."/>
            <person name="Binder M."/>
            <person name="Bloem J."/>
            <person name="Labutti K."/>
            <person name="Salamov A."/>
            <person name="Andreopoulos B."/>
            <person name="Baker S."/>
            <person name="Barry K."/>
            <person name="Bills G."/>
            <person name="Bluhm B."/>
            <person name="Cannon C."/>
            <person name="Castanera R."/>
            <person name="Culley D."/>
            <person name="Daum C."/>
            <person name="Ezra D."/>
            <person name="Gonzalez J."/>
            <person name="Henrissat B."/>
            <person name="Kuo A."/>
            <person name="Liang C."/>
            <person name="Lipzen A."/>
            <person name="Lutzoni F."/>
            <person name="Magnuson J."/>
            <person name="Mondo S."/>
            <person name="Nolan M."/>
            <person name="Ohm R."/>
            <person name="Pangilinan J."/>
            <person name="Park H.-J."/>
            <person name="Ramirez L."/>
            <person name="Alfaro M."/>
            <person name="Sun H."/>
            <person name="Tritt A."/>
            <person name="Yoshinaga Y."/>
            <person name="Zwiers L.-H."/>
            <person name="Turgeon B."/>
            <person name="Goodwin S."/>
            <person name="Spatafora J."/>
            <person name="Crous P."/>
            <person name="Grigoriev I."/>
        </authorList>
    </citation>
    <scope>NUCLEOTIDE SEQUENCE</scope>
    <source>
        <strain evidence="2">CBS 133067</strain>
    </source>
</reference>
<sequence length="138" mass="15113">MPSQNPASAPQSAPLPSPTAEQRPFFASLNPASPQASTFQQIPSQQQGQMQYQQQASYQTQAQMPQSPTVQQQSQASQQQAVPHQMQTGWNYVPNRQGAGTSNPETASFLRDYNLIAEAAKRAQVACMIRDLDAMDMS</sequence>
<protein>
    <submittedName>
        <fullName evidence="2">Uncharacterized protein</fullName>
    </submittedName>
</protein>
<evidence type="ECO:0000313" key="3">
    <source>
        <dbReference type="Proteomes" id="UP000799772"/>
    </source>
</evidence>
<dbReference type="Proteomes" id="UP000799772">
    <property type="component" value="Unassembled WGS sequence"/>
</dbReference>
<gene>
    <name evidence="2" type="ORF">NA57DRAFT_71655</name>
</gene>
<feature type="compositionally biased region" description="Low complexity" evidence="1">
    <location>
        <begin position="1"/>
        <end position="20"/>
    </location>
</feature>
<evidence type="ECO:0000313" key="2">
    <source>
        <dbReference type="EMBL" id="KAF2102667.1"/>
    </source>
</evidence>
<feature type="region of interest" description="Disordered" evidence="1">
    <location>
        <begin position="1"/>
        <end position="105"/>
    </location>
</feature>
<dbReference type="EMBL" id="ML978122">
    <property type="protein sequence ID" value="KAF2102667.1"/>
    <property type="molecule type" value="Genomic_DNA"/>
</dbReference>
<comment type="caution">
    <text evidence="2">The sequence shown here is derived from an EMBL/GenBank/DDBJ whole genome shotgun (WGS) entry which is preliminary data.</text>
</comment>
<accession>A0A9P4IMT3</accession>
<dbReference type="AlphaFoldDB" id="A0A9P4IMT3"/>
<keyword evidence="3" id="KW-1185">Reference proteome</keyword>
<feature type="compositionally biased region" description="Low complexity" evidence="1">
    <location>
        <begin position="35"/>
        <end position="87"/>
    </location>
</feature>
<evidence type="ECO:0000256" key="1">
    <source>
        <dbReference type="SAM" id="MobiDB-lite"/>
    </source>
</evidence>
<proteinExistence type="predicted"/>
<organism evidence="2 3">
    <name type="scientific">Rhizodiscina lignyota</name>
    <dbReference type="NCBI Taxonomy" id="1504668"/>
    <lineage>
        <taxon>Eukaryota</taxon>
        <taxon>Fungi</taxon>
        <taxon>Dikarya</taxon>
        <taxon>Ascomycota</taxon>
        <taxon>Pezizomycotina</taxon>
        <taxon>Dothideomycetes</taxon>
        <taxon>Pleosporomycetidae</taxon>
        <taxon>Aulographales</taxon>
        <taxon>Rhizodiscinaceae</taxon>
        <taxon>Rhizodiscina</taxon>
    </lineage>
</organism>
<dbReference type="OrthoDB" id="4157208at2759"/>